<evidence type="ECO:0000256" key="3">
    <source>
        <dbReference type="ARBA" id="ARBA00019614"/>
    </source>
</evidence>
<dbReference type="InterPro" id="IPR021665">
    <property type="entry name" value="Mediator_Med16_N"/>
</dbReference>
<sequence>MDNLDDLFGEEGINAAIAATFDTDALSQRIERSHIVGCCQRLAWSRTSCIAQISADSRKVLVRALCRDKNTAKWSLSDATEVNASDGAIFTHVEWSSSGLDLVIADQFGRLTLFSLTHALNSLERRPVNLTSNVDDLNQIVGLHWLPLNLAGQTRTALINPAAKEGNRWSNTMRLHDIHGVSNPIDNKAAFLCITRRCQLKLIYEQPGQPWSQAGSTLDSLTDSGDALTHAAFCQANQHLVMVTYDASKHLRLYKIMINWQANAGDGNTHKASLNPQMAILHVELLDQCVPQSSERAASAQLSSLHIEPISQAIDNSTFTVVAVFTSAAQDHGGKFSVISRWDLQQTEATLHESFKGLKPTASQPNNSKSIQRLHRMEDVISPKAILAFQSNVYHNTFAFAASDGTIEFRSRETMQVIEPDHDANKATSLPQNGFNFLTSECVDISLSPSMASSVITKPDGTVNLHSAEYIHGWKDVKEDNDLAQAAVVSLARELGIVTCYQIGFDDLLSVIPTDLDRSLRRKFISEIFRTINRNTDFSLDDPKLQSGRVLKDSLLYRIASAQLIVSYQTDPKRRDIPAKAAWVLLNLRSVCTNIAQTLSMTQTIRGMQNLESSLFVSLKGLVRWSLDLMTLIFDDMIEMMRFCKSDFDRQKILTYVHEKNTATLHLLLSSTSRALLGMLGNLIRNFAMRVVKTQEKVRHSSRANDIRDSVELQHMEAMMGAELPFEIRLFEQLVAETDGNVRATYQAAQSSPPQRSFYEQSMLVDADIPEALSPVLQKLFGDIVPRLEKQIDGVAIYTAETAWLGLGEDEEANKRAGRQQYDVLRKCAIPPNAKVRQCRRCGSVIENLVDGHMAAWVQNAHKMCICLSHWIVA</sequence>
<evidence type="ECO:0000256" key="4">
    <source>
        <dbReference type="ARBA" id="ARBA00023015"/>
    </source>
</evidence>
<dbReference type="Pfam" id="PF20719">
    <property type="entry name" value="Med16_C"/>
    <property type="match status" value="1"/>
</dbReference>
<dbReference type="STRING" id="1043003.A0A074VQC2"/>
<evidence type="ECO:0000259" key="11">
    <source>
        <dbReference type="Pfam" id="PF20719"/>
    </source>
</evidence>
<keyword evidence="6 9" id="KW-0804">Transcription</keyword>
<feature type="domain" description="Mediator complex subunit 16 C-terminal" evidence="11">
    <location>
        <begin position="787"/>
        <end position="872"/>
    </location>
</feature>
<evidence type="ECO:0000256" key="2">
    <source>
        <dbReference type="ARBA" id="ARBA00006543"/>
    </source>
</evidence>
<evidence type="ECO:0000256" key="7">
    <source>
        <dbReference type="ARBA" id="ARBA00023242"/>
    </source>
</evidence>
<dbReference type="InterPro" id="IPR048339">
    <property type="entry name" value="Mediator_Med16_C"/>
</dbReference>
<keyword evidence="13" id="KW-1185">Reference proteome</keyword>
<name>A0A074VQC2_AURM1</name>
<evidence type="ECO:0000313" key="13">
    <source>
        <dbReference type="Proteomes" id="UP000030672"/>
    </source>
</evidence>
<protein>
    <recommendedName>
        <fullName evidence="3 9">Mediator of RNA polymerase II transcription subunit 16</fullName>
    </recommendedName>
    <alternativeName>
        <fullName evidence="8 9">Mediator complex subunit 16</fullName>
    </alternativeName>
</protein>
<keyword evidence="7 9" id="KW-0539">Nucleus</keyword>
<comment type="function">
    <text evidence="9">Component of the Mediator complex, a coactivator involved in the regulated transcription of nearly all RNA polymerase II-dependent genes. Mediator functions as a bridge to convey information from gene-specific regulatory proteins to the basal RNA polymerase II transcription machinery. Mediator is recruited to promoters by direct interactions with regulatory proteins and serves as a scaffold for the assembly of a functional preinitiation complex with RNA polymerase II and the general transcription factors.</text>
</comment>
<evidence type="ECO:0000256" key="1">
    <source>
        <dbReference type="ARBA" id="ARBA00004123"/>
    </source>
</evidence>
<feature type="domain" description="Mediator complex subunit Med16 N-terminal" evidence="10">
    <location>
        <begin position="132"/>
        <end position="437"/>
    </location>
</feature>
<evidence type="ECO:0000313" key="12">
    <source>
        <dbReference type="EMBL" id="KEQ59877.1"/>
    </source>
</evidence>
<evidence type="ECO:0000256" key="6">
    <source>
        <dbReference type="ARBA" id="ARBA00023163"/>
    </source>
</evidence>
<proteinExistence type="inferred from homology"/>
<evidence type="ECO:0000259" key="10">
    <source>
        <dbReference type="Pfam" id="PF11635"/>
    </source>
</evidence>
<reference evidence="12 13" key="1">
    <citation type="journal article" date="2014" name="BMC Genomics">
        <title>Genome sequencing of four Aureobasidium pullulans varieties: biotechnological potential, stress tolerance, and description of new species.</title>
        <authorList>
            <person name="Gostin Ar C."/>
            <person name="Ohm R.A."/>
            <person name="Kogej T."/>
            <person name="Sonjak S."/>
            <person name="Turk M."/>
            <person name="Zajc J."/>
            <person name="Zalar P."/>
            <person name="Grube M."/>
            <person name="Sun H."/>
            <person name="Han J."/>
            <person name="Sharma A."/>
            <person name="Chiniquy J."/>
            <person name="Ngan C.Y."/>
            <person name="Lipzen A."/>
            <person name="Barry K."/>
            <person name="Grigoriev I.V."/>
            <person name="Gunde-Cimerman N."/>
        </authorList>
    </citation>
    <scope>NUCLEOTIDE SEQUENCE [LARGE SCALE GENOMIC DNA]</scope>
    <source>
        <strain evidence="12 13">CBS 110374</strain>
    </source>
</reference>
<evidence type="ECO:0000256" key="5">
    <source>
        <dbReference type="ARBA" id="ARBA00023159"/>
    </source>
</evidence>
<dbReference type="PANTHER" id="PTHR13224:SF6">
    <property type="entry name" value="MEDIATOR OF RNA POLYMERASE II TRANSCRIPTION SUBUNIT 16"/>
    <property type="match status" value="1"/>
</dbReference>
<evidence type="ECO:0000256" key="8">
    <source>
        <dbReference type="ARBA" id="ARBA00032015"/>
    </source>
</evidence>
<dbReference type="EMBL" id="KL584846">
    <property type="protein sequence ID" value="KEQ59877.1"/>
    <property type="molecule type" value="Genomic_DNA"/>
</dbReference>
<dbReference type="InterPro" id="IPR048338">
    <property type="entry name" value="Mediator_Med16"/>
</dbReference>
<gene>
    <name evidence="9" type="primary">MED16</name>
    <name evidence="12" type="ORF">M437DRAFT_87412</name>
</gene>
<dbReference type="Pfam" id="PF11635">
    <property type="entry name" value="Med16_N"/>
    <property type="match status" value="1"/>
</dbReference>
<dbReference type="Proteomes" id="UP000030672">
    <property type="component" value="Unassembled WGS sequence"/>
</dbReference>
<dbReference type="GO" id="GO:0016592">
    <property type="term" value="C:mediator complex"/>
    <property type="evidence" value="ECO:0007669"/>
    <property type="project" value="InterPro"/>
</dbReference>
<accession>A0A074VQC2</accession>
<dbReference type="PANTHER" id="PTHR13224">
    <property type="entry name" value="THYROID HORMONE RECEPTOR-ASSOCIATED PROTEIN-RELATED"/>
    <property type="match status" value="1"/>
</dbReference>
<dbReference type="AlphaFoldDB" id="A0A074VQC2"/>
<comment type="subunit">
    <text evidence="9">Component of the Mediator complex.</text>
</comment>
<keyword evidence="5 9" id="KW-0010">Activator</keyword>
<evidence type="ECO:0000256" key="9">
    <source>
        <dbReference type="RuleBase" id="RU364149"/>
    </source>
</evidence>
<comment type="subcellular location">
    <subcellularLocation>
        <location evidence="1 9">Nucleus</location>
    </subcellularLocation>
</comment>
<dbReference type="HOGENOM" id="CLU_007624_0_0_1"/>
<dbReference type="GO" id="GO:0045893">
    <property type="term" value="P:positive regulation of DNA-templated transcription"/>
    <property type="evidence" value="ECO:0007669"/>
    <property type="project" value="TreeGrafter"/>
</dbReference>
<comment type="similarity">
    <text evidence="2 9">Belongs to the Mediator complex subunit 16 family.</text>
</comment>
<keyword evidence="4 9" id="KW-0805">Transcription regulation</keyword>
<organism evidence="12 13">
    <name type="scientific">Aureobasidium melanogenum (strain CBS 110374)</name>
    <name type="common">Aureobasidium pullulans var. melanogenum</name>
    <dbReference type="NCBI Taxonomy" id="1043003"/>
    <lineage>
        <taxon>Eukaryota</taxon>
        <taxon>Fungi</taxon>
        <taxon>Dikarya</taxon>
        <taxon>Ascomycota</taxon>
        <taxon>Pezizomycotina</taxon>
        <taxon>Dothideomycetes</taxon>
        <taxon>Dothideomycetidae</taxon>
        <taxon>Dothideales</taxon>
        <taxon>Saccotheciaceae</taxon>
        <taxon>Aureobasidium</taxon>
    </lineage>
</organism>